<evidence type="ECO:0000259" key="1">
    <source>
        <dbReference type="Pfam" id="PF08818"/>
    </source>
</evidence>
<reference evidence="2" key="1">
    <citation type="journal article" date="2016" name="Int. J. Syst. Evol. Microbiol.">
        <title>Pseudoxanthomonas helianthi sp. nov., isolated from roots of Jerusalem artichoke (Helianthus tuberosus).</title>
        <authorList>
            <person name="Kittiwongwattana C."/>
            <person name="Thawai C."/>
        </authorList>
    </citation>
    <scope>NUCLEOTIDE SEQUENCE</scope>
    <source>
        <strain evidence="2">110414</strain>
    </source>
</reference>
<dbReference type="Pfam" id="PF13376">
    <property type="entry name" value="OmdA"/>
    <property type="match status" value="1"/>
</dbReference>
<dbReference type="AlphaFoldDB" id="A0A941AUS4"/>
<dbReference type="InterPro" id="IPR014922">
    <property type="entry name" value="YdhG-like"/>
</dbReference>
<keyword evidence="3" id="KW-1185">Reference proteome</keyword>
<dbReference type="SUPFAM" id="SSF159888">
    <property type="entry name" value="YdhG-like"/>
    <property type="match status" value="1"/>
</dbReference>
<dbReference type="RefSeq" id="WP_210537384.1">
    <property type="nucleotide sequence ID" value="NZ_JAGKTC010000003.1"/>
</dbReference>
<sequence length="200" mass="22425">MPKHDPRIDAYIERAAPFAQPILARVREWVHEACPQVEETIKWGMPTFEYAGGILCGMAAFKQHASFGFWKHALVLGEGEPRDGMGSYGKMASLQDLPPKKTLVAHIRKAMKLNEDGVKAPTTRKTAPKPPPEAPADLAAALKKNKAAKASFDAFPPGAKREYIEWIVEAKREDTRAKRLAQAVEWMAEGKRRNWKYENC</sequence>
<accession>A0A941AUS4</accession>
<evidence type="ECO:0000313" key="3">
    <source>
        <dbReference type="Proteomes" id="UP000673447"/>
    </source>
</evidence>
<proteinExistence type="predicted"/>
<dbReference type="Proteomes" id="UP000673447">
    <property type="component" value="Unassembled WGS sequence"/>
</dbReference>
<dbReference type="Gene3D" id="3.90.1150.200">
    <property type="match status" value="1"/>
</dbReference>
<organism evidence="2 3">
    <name type="scientific">Pseudoxanthomonas helianthi</name>
    <dbReference type="NCBI Taxonomy" id="1453541"/>
    <lineage>
        <taxon>Bacteria</taxon>
        <taxon>Pseudomonadati</taxon>
        <taxon>Pseudomonadota</taxon>
        <taxon>Gammaproteobacteria</taxon>
        <taxon>Lysobacterales</taxon>
        <taxon>Lysobacteraceae</taxon>
        <taxon>Pseudoxanthomonas</taxon>
    </lineage>
</organism>
<reference evidence="2" key="2">
    <citation type="submission" date="2021-03" db="EMBL/GenBank/DDBJ databases">
        <authorList>
            <person name="Cao W."/>
        </authorList>
    </citation>
    <scope>NUCLEOTIDE SEQUENCE</scope>
    <source>
        <strain evidence="2">110414</strain>
    </source>
</reference>
<feature type="domain" description="YdhG-like" evidence="1">
    <location>
        <begin position="20"/>
        <end position="111"/>
    </location>
</feature>
<evidence type="ECO:0000313" key="2">
    <source>
        <dbReference type="EMBL" id="MBP3985529.1"/>
    </source>
</evidence>
<dbReference type="Pfam" id="PF08818">
    <property type="entry name" value="DUF1801"/>
    <property type="match status" value="1"/>
</dbReference>
<protein>
    <submittedName>
        <fullName evidence="2">YdeI/OmpD-associated family protein</fullName>
    </submittedName>
</protein>
<name>A0A941AUS4_9GAMM</name>
<comment type="caution">
    <text evidence="2">The sequence shown here is derived from an EMBL/GenBank/DDBJ whole genome shotgun (WGS) entry which is preliminary data.</text>
</comment>
<dbReference type="EMBL" id="JAGKTC010000003">
    <property type="protein sequence ID" value="MBP3985529.1"/>
    <property type="molecule type" value="Genomic_DNA"/>
</dbReference>
<gene>
    <name evidence="2" type="ORF">J5837_14040</name>
</gene>